<dbReference type="AlphaFoldDB" id="F2EJP0"/>
<organism evidence="2">
    <name type="scientific">Hordeum vulgare subsp. vulgare</name>
    <name type="common">Domesticated barley</name>
    <dbReference type="NCBI Taxonomy" id="112509"/>
    <lineage>
        <taxon>Eukaryota</taxon>
        <taxon>Viridiplantae</taxon>
        <taxon>Streptophyta</taxon>
        <taxon>Embryophyta</taxon>
        <taxon>Tracheophyta</taxon>
        <taxon>Spermatophyta</taxon>
        <taxon>Magnoliopsida</taxon>
        <taxon>Liliopsida</taxon>
        <taxon>Poales</taxon>
        <taxon>Poaceae</taxon>
        <taxon>BOP clade</taxon>
        <taxon>Pooideae</taxon>
        <taxon>Triticodae</taxon>
        <taxon>Triticeae</taxon>
        <taxon>Hordeinae</taxon>
        <taxon>Hordeum</taxon>
    </lineage>
</organism>
<feature type="chain" id="PRO_5003281877" evidence="1">
    <location>
        <begin position="18"/>
        <end position="101"/>
    </location>
</feature>
<name>F2EJP0_HORVV</name>
<proteinExistence type="evidence at transcript level"/>
<sequence>MMATVCVVSLLWASFWGRDELGTDVALTVVVVLPVWGRRWFFGGLPGIGGGAWHHGTTICPPPSREGVSPMLLACSRPSHGCRCCAVSCVLLVLSRFFFAH</sequence>
<reference evidence="2" key="1">
    <citation type="journal article" date="2011" name="Plant Physiol.">
        <title>Comprehensive sequence analysis of 24,783 barley full-length cDNAs derived from 12 clone libraries.</title>
        <authorList>
            <person name="Matsumoto T."/>
            <person name="Tanaka T."/>
            <person name="Sakai H."/>
            <person name="Amano N."/>
            <person name="Kanamori H."/>
            <person name="Kurita K."/>
            <person name="Kikuta A."/>
            <person name="Kamiya K."/>
            <person name="Yamamoto M."/>
            <person name="Ikawa H."/>
            <person name="Fujii N."/>
            <person name="Hori K."/>
            <person name="Itoh T."/>
            <person name="Sato K."/>
        </authorList>
    </citation>
    <scope>NUCLEOTIDE SEQUENCE</scope>
    <source>
        <tissue evidence="2">Flower</tissue>
    </source>
</reference>
<accession>F2EJP0</accession>
<evidence type="ECO:0000256" key="1">
    <source>
        <dbReference type="SAM" id="SignalP"/>
    </source>
</evidence>
<protein>
    <submittedName>
        <fullName evidence="2">Predicted protein</fullName>
    </submittedName>
</protein>
<dbReference type="EMBL" id="AK376367">
    <property type="protein sequence ID" value="BAK07562.1"/>
    <property type="molecule type" value="mRNA"/>
</dbReference>
<evidence type="ECO:0000313" key="2">
    <source>
        <dbReference type="EMBL" id="BAK07562.1"/>
    </source>
</evidence>
<feature type="signal peptide" evidence="1">
    <location>
        <begin position="1"/>
        <end position="17"/>
    </location>
</feature>
<keyword evidence="1" id="KW-0732">Signal</keyword>